<organism evidence="5 6">
    <name type="scientific">Paeniglutamicibacter antarcticus</name>
    <dbReference type="NCBI Taxonomy" id="494023"/>
    <lineage>
        <taxon>Bacteria</taxon>
        <taxon>Bacillati</taxon>
        <taxon>Actinomycetota</taxon>
        <taxon>Actinomycetes</taxon>
        <taxon>Micrococcales</taxon>
        <taxon>Micrococcaceae</taxon>
        <taxon>Paeniglutamicibacter</taxon>
    </lineage>
</organism>
<keyword evidence="4" id="KW-0720">Serine protease</keyword>
<evidence type="ECO:0000256" key="3">
    <source>
        <dbReference type="ARBA" id="ARBA00022801"/>
    </source>
</evidence>
<accession>A0ABP9TMC3</accession>
<dbReference type="Gene3D" id="3.40.50.880">
    <property type="match status" value="1"/>
</dbReference>
<dbReference type="EMBL" id="BAABLK010000015">
    <property type="protein sequence ID" value="GAA5226239.1"/>
    <property type="molecule type" value="Genomic_DNA"/>
</dbReference>
<proteinExistence type="inferred from homology"/>
<dbReference type="SUPFAM" id="SSF52317">
    <property type="entry name" value="Class I glutamine amidotransferase-like"/>
    <property type="match status" value="1"/>
</dbReference>
<comment type="caution">
    <text evidence="5">The sequence shown here is derived from an EMBL/GenBank/DDBJ whole genome shotgun (WGS) entry which is preliminary data.</text>
</comment>
<evidence type="ECO:0008006" key="7">
    <source>
        <dbReference type="Google" id="ProtNLM"/>
    </source>
</evidence>
<keyword evidence="6" id="KW-1185">Reference proteome</keyword>
<reference evidence="6" key="1">
    <citation type="journal article" date="2019" name="Int. J. Syst. Evol. Microbiol.">
        <title>The Global Catalogue of Microorganisms (GCM) 10K type strain sequencing project: providing services to taxonomists for standard genome sequencing and annotation.</title>
        <authorList>
            <consortium name="The Broad Institute Genomics Platform"/>
            <consortium name="The Broad Institute Genome Sequencing Center for Infectious Disease"/>
            <person name="Wu L."/>
            <person name="Ma J."/>
        </authorList>
    </citation>
    <scope>NUCLEOTIDE SEQUENCE [LARGE SCALE GENOMIC DNA]</scope>
    <source>
        <strain evidence="6">JCM 18952</strain>
    </source>
</reference>
<evidence type="ECO:0000313" key="6">
    <source>
        <dbReference type="Proteomes" id="UP001501257"/>
    </source>
</evidence>
<evidence type="ECO:0000256" key="4">
    <source>
        <dbReference type="ARBA" id="ARBA00022825"/>
    </source>
</evidence>
<evidence type="ECO:0000256" key="2">
    <source>
        <dbReference type="ARBA" id="ARBA00022670"/>
    </source>
</evidence>
<dbReference type="InterPro" id="IPR029062">
    <property type="entry name" value="Class_I_gatase-like"/>
</dbReference>
<gene>
    <name evidence="5" type="ORF">GCM10025778_07700</name>
</gene>
<comment type="similarity">
    <text evidence="1">Belongs to the peptidase S51 family.</text>
</comment>
<dbReference type="Pfam" id="PF03575">
    <property type="entry name" value="Peptidase_S51"/>
    <property type="match status" value="1"/>
</dbReference>
<dbReference type="InterPro" id="IPR005320">
    <property type="entry name" value="Peptidase_S51"/>
</dbReference>
<evidence type="ECO:0000313" key="5">
    <source>
        <dbReference type="EMBL" id="GAA5226239.1"/>
    </source>
</evidence>
<evidence type="ECO:0000256" key="1">
    <source>
        <dbReference type="ARBA" id="ARBA00006534"/>
    </source>
</evidence>
<name>A0ABP9TMC3_9MICC</name>
<dbReference type="PANTHER" id="PTHR20842:SF0">
    <property type="entry name" value="ALPHA-ASPARTYL DIPEPTIDASE"/>
    <property type="match status" value="1"/>
</dbReference>
<dbReference type="RefSeq" id="WP_210100454.1">
    <property type="nucleotide sequence ID" value="NZ_BAABLK010000015.1"/>
</dbReference>
<sequence length="179" mass="18927">MGDMKMLRLSRFVGAVPKFLDGMEAAARAATSIAYVDDAAQPLEDEPFAKRERAQFQDLGHTLVPVTIGDVTVDDLSTVLDGVDAIYVAGGMADHLLDVLRHTETDAILADRVRAGLPYIGVSAGAIIMGTSIDPAIALDGPTKGVSLEDYSGLGLVDAVILPHADGLLPPIHRRLSLR</sequence>
<dbReference type="PANTHER" id="PTHR20842">
    <property type="entry name" value="PROTEASE S51 ALPHA-ASPARTYL DIPEPTIDASE"/>
    <property type="match status" value="1"/>
</dbReference>
<dbReference type="Proteomes" id="UP001501257">
    <property type="component" value="Unassembled WGS sequence"/>
</dbReference>
<protein>
    <recommendedName>
        <fullName evidence="7">Dipeptidase E</fullName>
    </recommendedName>
</protein>
<keyword evidence="3" id="KW-0378">Hydrolase</keyword>
<keyword evidence="2" id="KW-0645">Protease</keyword>